<dbReference type="EMBL" id="ML005545">
    <property type="protein sequence ID" value="RKP18151.1"/>
    <property type="molecule type" value="Genomic_DNA"/>
</dbReference>
<gene>
    <name evidence="3" type="ORF">ROZALSC1DRAFT_30124</name>
</gene>
<dbReference type="InterPro" id="IPR027417">
    <property type="entry name" value="P-loop_NTPase"/>
</dbReference>
<reference evidence="4" key="1">
    <citation type="journal article" date="2018" name="Nat. Microbiol.">
        <title>Leveraging single-cell genomics to expand the fungal tree of life.</title>
        <authorList>
            <person name="Ahrendt S.R."/>
            <person name="Quandt C.A."/>
            <person name="Ciobanu D."/>
            <person name="Clum A."/>
            <person name="Salamov A."/>
            <person name="Andreopoulos B."/>
            <person name="Cheng J.F."/>
            <person name="Woyke T."/>
            <person name="Pelin A."/>
            <person name="Henrissat B."/>
            <person name="Reynolds N.K."/>
            <person name="Benny G.L."/>
            <person name="Smith M.E."/>
            <person name="James T.Y."/>
            <person name="Grigoriev I.V."/>
        </authorList>
    </citation>
    <scope>NUCLEOTIDE SEQUENCE [LARGE SCALE GENOMIC DNA]</scope>
    <source>
        <strain evidence="4">CSF55</strain>
    </source>
</reference>
<accession>A0A4P9YHG8</accession>
<evidence type="ECO:0000313" key="3">
    <source>
        <dbReference type="EMBL" id="RKP18151.1"/>
    </source>
</evidence>
<feature type="coiled-coil region" evidence="1">
    <location>
        <begin position="241"/>
        <end position="275"/>
    </location>
</feature>
<feature type="coiled-coil region" evidence="1">
    <location>
        <begin position="323"/>
        <end position="375"/>
    </location>
</feature>
<feature type="chain" id="PRO_5020195396" description="AIG1-type G domain-containing protein" evidence="2">
    <location>
        <begin position="19"/>
        <end position="534"/>
    </location>
</feature>
<dbReference type="Gene3D" id="3.40.50.300">
    <property type="entry name" value="P-loop containing nucleotide triphosphate hydrolases"/>
    <property type="match status" value="1"/>
</dbReference>
<dbReference type="SUPFAM" id="SSF52540">
    <property type="entry name" value="P-loop containing nucleoside triphosphate hydrolases"/>
    <property type="match status" value="1"/>
</dbReference>
<feature type="coiled-coil region" evidence="1">
    <location>
        <begin position="454"/>
        <end position="481"/>
    </location>
</feature>
<evidence type="ECO:0000313" key="4">
    <source>
        <dbReference type="Proteomes" id="UP000281549"/>
    </source>
</evidence>
<dbReference type="Proteomes" id="UP000281549">
    <property type="component" value="Unassembled WGS sequence"/>
</dbReference>
<dbReference type="AlphaFoldDB" id="A0A4P9YHG8"/>
<keyword evidence="2" id="KW-0732">Signal</keyword>
<protein>
    <recommendedName>
        <fullName evidence="5">AIG1-type G domain-containing protein</fullName>
    </recommendedName>
</protein>
<feature type="signal peptide" evidence="2">
    <location>
        <begin position="1"/>
        <end position="18"/>
    </location>
</feature>
<evidence type="ECO:0000256" key="1">
    <source>
        <dbReference type="SAM" id="Coils"/>
    </source>
</evidence>
<organism evidence="3 4">
    <name type="scientific">Rozella allomycis (strain CSF55)</name>
    <dbReference type="NCBI Taxonomy" id="988480"/>
    <lineage>
        <taxon>Eukaryota</taxon>
        <taxon>Fungi</taxon>
        <taxon>Fungi incertae sedis</taxon>
        <taxon>Cryptomycota</taxon>
        <taxon>Cryptomycota incertae sedis</taxon>
        <taxon>Rozella</taxon>
    </lineage>
</organism>
<proteinExistence type="predicted"/>
<evidence type="ECO:0008006" key="5">
    <source>
        <dbReference type="Google" id="ProtNLM"/>
    </source>
</evidence>
<sequence length="534" mass="61968">MWIFFPFIFILLVGVNIAIPVDSICHKPLNVVILGSPGSGKSILVDVLDNKCDLKPSNREIKENKMSIQECSFGDLKLRVTGTLGLKDGSSEQGVETATKVSRALIENYPDGVDTILYLVPVWALQENIKSVFNNVNLLISKDAFERIVFIFTFADSILRNDGVEEEYIKEFKSKMLEFAPHSSKDINSSGFLFYRHYATFEGNNVMTFTESRQRFVAMAYEEIYKRCLSNNGKKYDANDFKEAVELYKKKTDEIETLKQQRQELLARYEATQKNIVEFSIDLIKRSKKIKALRPSSFEIANDKSSEETLRLEKVFDSETITLKDEITQFEHLKNQLQTLEKKVTNFRLDIGKSIVTFNNALEKLRNRINKIESIKLQNFYFDNRYEESGLKTVEFFVRDSKYKKLEFEFSKALQFFKSHFKGKLELLENALVIPELTALKPTYADYLHHFTLLKEFEENLDAKMREIETIIREMETVEVQDYPGNSVILDLARQLDEIDTILNVNQNRISYVNYFTRLNVIRDPNSTNTCCIL</sequence>
<name>A0A4P9YHG8_ROZAC</name>
<evidence type="ECO:0000256" key="2">
    <source>
        <dbReference type="SAM" id="SignalP"/>
    </source>
</evidence>
<keyword evidence="1" id="KW-0175">Coiled coil</keyword>